<dbReference type="SUPFAM" id="SSF48452">
    <property type="entry name" value="TPR-like"/>
    <property type="match status" value="1"/>
</dbReference>
<dbReference type="Gene3D" id="1.10.10.10">
    <property type="entry name" value="Winged helix-like DNA-binding domain superfamily/Winged helix DNA-binding domain"/>
    <property type="match status" value="1"/>
</dbReference>
<sequence length="853" mass="95307">MTAMTPCLDRPGFLPRLSSHHLSRERLSAPLLASNARVKLLCAPAGSGKTSLLADCLLQAPPQCQVCWLPLAGAAMTPADLCRRLAEASGLPSAEESAVLAALARWSTPIWLFLDDYCRLPNPQLDQLLDRLIAVSSPMVTWWLGARRRPQCNWPRLLLDDDLYDGERSTLAFNQAEIAALLQHLTPAEANIAASKIIRLSGGWCAGVRIALLHKCDWSRNDTLHSRPDTLLDYLQHELFTSLSAELTEAWRVLAHLPRFNARLCEHLFGAGEGAQCLKTLQELGCFIEPWQDSADWLQIFPPLTQLMRDEQWSTGRSWHRRACQWFAAEQLWKPAFEQALLAEEYEVAVSLLQHFSFEHLFEEQTVLLLLRLHEQQGAELLSGSPQLVGLITAASLFAGRFEQAAECIEQLSRFTPQPTPLLQQQLLARWQAQQGWLLHLQGRMEASRAHLLEALHDLGPDLWTVRVLCLSGLTQQALLRGELEVAQALNREALCLARAQGSLVFEGLLELDHAQLLEQRGAPARAETLLANIHDLLCQQASLPTPLLGRIALRRGRLALCMGEEERARELFHAGQEQCLRSHDKRVLYGYIGLAQLAANRRDYAHAFVCLRDAERLMQLRQIPDTVYRGVLLQVSSHFWLQQGRAELACEALSRVLKHYRGPRARHAPPATLALIARIEYLLALAKIRVMPGSVDAVGQIDAALEQARSCGMYALATELQLALAEALWLDGQVAKAVDVLHEGSRNVERYQLQQLWSELRLRQPSLSDAQHVVPLPAKEPCASSAPADLLSQRELQVLELIALGHSNQQIADALFISLHTVKTHSRRIHGKLRVERRTQAVAKAKSLGLWG</sequence>
<feature type="domain" description="HTH luxR-type" evidence="4">
    <location>
        <begin position="785"/>
        <end position="850"/>
    </location>
</feature>
<dbReference type="GO" id="GO:0003677">
    <property type="term" value="F:DNA binding"/>
    <property type="evidence" value="ECO:0007669"/>
    <property type="project" value="UniProtKB-KW"/>
</dbReference>
<dbReference type="SMART" id="SM00421">
    <property type="entry name" value="HTH_LUXR"/>
    <property type="match status" value="1"/>
</dbReference>
<organism evidence="5 6">
    <name type="scientific">Pseudomonas prosekii</name>
    <dbReference type="NCBI Taxonomy" id="1148509"/>
    <lineage>
        <taxon>Bacteria</taxon>
        <taxon>Pseudomonadati</taxon>
        <taxon>Pseudomonadota</taxon>
        <taxon>Gammaproteobacteria</taxon>
        <taxon>Pseudomonadales</taxon>
        <taxon>Pseudomonadaceae</taxon>
        <taxon>Pseudomonas</taxon>
    </lineage>
</organism>
<evidence type="ECO:0000313" key="6">
    <source>
        <dbReference type="Proteomes" id="UP000198481"/>
    </source>
</evidence>
<dbReference type="SUPFAM" id="SSF46894">
    <property type="entry name" value="C-terminal effector domain of the bipartite response regulators"/>
    <property type="match status" value="1"/>
</dbReference>
<dbReference type="AlphaFoldDB" id="A0A1H1SWE1"/>
<keyword evidence="2" id="KW-0238">DNA-binding</keyword>
<dbReference type="InterPro" id="IPR059106">
    <property type="entry name" value="WHD_MalT"/>
</dbReference>
<accession>A0A1H1SWE1</accession>
<protein>
    <submittedName>
        <fullName evidence="5">ATP-, maltotriose-and DNA-dependent transcriptional regulator MalT</fullName>
    </submittedName>
</protein>
<evidence type="ECO:0000256" key="2">
    <source>
        <dbReference type="ARBA" id="ARBA00023125"/>
    </source>
</evidence>
<dbReference type="PROSITE" id="PS00622">
    <property type="entry name" value="HTH_LUXR_1"/>
    <property type="match status" value="1"/>
</dbReference>
<dbReference type="InterPro" id="IPR000792">
    <property type="entry name" value="Tscrpt_reg_LuxR_C"/>
</dbReference>
<evidence type="ECO:0000256" key="1">
    <source>
        <dbReference type="ARBA" id="ARBA00023015"/>
    </source>
</evidence>
<dbReference type="InterPro" id="IPR011990">
    <property type="entry name" value="TPR-like_helical_dom_sf"/>
</dbReference>
<gene>
    <name evidence="5" type="ORF">SAMN05216222_1642</name>
</gene>
<dbReference type="RefSeq" id="WP_092273113.1">
    <property type="nucleotide sequence ID" value="NZ_LT629762.1"/>
</dbReference>
<dbReference type="Proteomes" id="UP000198481">
    <property type="component" value="Chromosome I"/>
</dbReference>
<dbReference type="InterPro" id="IPR016032">
    <property type="entry name" value="Sig_transdc_resp-reg_C-effctor"/>
</dbReference>
<dbReference type="Pfam" id="PF25873">
    <property type="entry name" value="WHD_MalT"/>
    <property type="match status" value="1"/>
</dbReference>
<keyword evidence="3" id="KW-0804">Transcription</keyword>
<name>A0A1H1SWE1_9PSED</name>
<dbReference type="PROSITE" id="PS50043">
    <property type="entry name" value="HTH_LUXR_2"/>
    <property type="match status" value="1"/>
</dbReference>
<dbReference type="Pfam" id="PF00196">
    <property type="entry name" value="GerE"/>
    <property type="match status" value="1"/>
</dbReference>
<keyword evidence="1" id="KW-0805">Transcription regulation</keyword>
<dbReference type="Gene3D" id="1.25.40.10">
    <property type="entry name" value="Tetratricopeptide repeat domain"/>
    <property type="match status" value="1"/>
</dbReference>
<dbReference type="PRINTS" id="PR00038">
    <property type="entry name" value="HTHLUXR"/>
</dbReference>
<evidence type="ECO:0000256" key="3">
    <source>
        <dbReference type="ARBA" id="ARBA00023163"/>
    </source>
</evidence>
<dbReference type="InterPro" id="IPR041617">
    <property type="entry name" value="TPR_MalT"/>
</dbReference>
<dbReference type="PANTHER" id="PTHR44688">
    <property type="entry name" value="DNA-BINDING TRANSCRIPTIONAL ACTIVATOR DEVR_DOSR"/>
    <property type="match status" value="1"/>
</dbReference>
<dbReference type="EMBL" id="LT629762">
    <property type="protein sequence ID" value="SDS52251.1"/>
    <property type="molecule type" value="Genomic_DNA"/>
</dbReference>
<proteinExistence type="predicted"/>
<evidence type="ECO:0000259" key="4">
    <source>
        <dbReference type="PROSITE" id="PS50043"/>
    </source>
</evidence>
<dbReference type="PANTHER" id="PTHR44688:SF25">
    <property type="entry name" value="HTH LUXR-TYPE DOMAIN-CONTAINING PROTEIN"/>
    <property type="match status" value="1"/>
</dbReference>
<dbReference type="CDD" id="cd06170">
    <property type="entry name" value="LuxR_C_like"/>
    <property type="match status" value="1"/>
</dbReference>
<evidence type="ECO:0000313" key="5">
    <source>
        <dbReference type="EMBL" id="SDS52251.1"/>
    </source>
</evidence>
<reference evidence="5 6" key="1">
    <citation type="submission" date="2016-10" db="EMBL/GenBank/DDBJ databases">
        <authorList>
            <person name="de Groot N.N."/>
        </authorList>
    </citation>
    <scope>NUCLEOTIDE SEQUENCE [LARGE SCALE GENOMIC DNA]</scope>
    <source>
        <strain evidence="5 6">LMG 26867</strain>
    </source>
</reference>
<dbReference type="GO" id="GO:0006355">
    <property type="term" value="P:regulation of DNA-templated transcription"/>
    <property type="evidence" value="ECO:0007669"/>
    <property type="project" value="InterPro"/>
</dbReference>
<dbReference type="InterPro" id="IPR036388">
    <property type="entry name" value="WH-like_DNA-bd_sf"/>
</dbReference>
<dbReference type="Pfam" id="PF17874">
    <property type="entry name" value="TPR_MalT"/>
    <property type="match status" value="1"/>
</dbReference>
<dbReference type="STRING" id="1148509.SAMN05216222_1642"/>